<keyword evidence="4 10" id="KW-0808">Transferase</keyword>
<evidence type="ECO:0000256" key="6">
    <source>
        <dbReference type="ARBA" id="ARBA00022741"/>
    </source>
</evidence>
<evidence type="ECO:0000256" key="9">
    <source>
        <dbReference type="ARBA" id="ARBA00048721"/>
    </source>
</evidence>
<dbReference type="AlphaFoldDB" id="A0A162E7Z9"/>
<dbReference type="EC" id="2.7.7.18" evidence="10"/>
<comment type="catalytic activity">
    <reaction evidence="9 10">
        <text>nicotinate beta-D-ribonucleotide + ATP + H(+) = deamido-NAD(+) + diphosphate</text>
        <dbReference type="Rhea" id="RHEA:22860"/>
        <dbReference type="ChEBI" id="CHEBI:15378"/>
        <dbReference type="ChEBI" id="CHEBI:30616"/>
        <dbReference type="ChEBI" id="CHEBI:33019"/>
        <dbReference type="ChEBI" id="CHEBI:57502"/>
        <dbReference type="ChEBI" id="CHEBI:58437"/>
        <dbReference type="EC" id="2.7.7.18"/>
    </reaction>
</comment>
<dbReference type="InterPro" id="IPR014729">
    <property type="entry name" value="Rossmann-like_a/b/a_fold"/>
</dbReference>
<accession>A0A162E7Z9</accession>
<dbReference type="HAMAP" id="MF_00244">
    <property type="entry name" value="NaMN_adenylyltr"/>
    <property type="match status" value="1"/>
</dbReference>
<comment type="similarity">
    <text evidence="10">Belongs to the NadD family.</text>
</comment>
<dbReference type="PANTHER" id="PTHR39321">
    <property type="entry name" value="NICOTINATE-NUCLEOTIDE ADENYLYLTRANSFERASE-RELATED"/>
    <property type="match status" value="1"/>
</dbReference>
<keyword evidence="3 10" id="KW-0662">Pyridine nucleotide biosynthesis</keyword>
<keyword evidence="5 10" id="KW-0548">Nucleotidyltransferase</keyword>
<name>A0A162E7Z9_9BACI</name>
<evidence type="ECO:0000256" key="5">
    <source>
        <dbReference type="ARBA" id="ARBA00022695"/>
    </source>
</evidence>
<keyword evidence="13" id="KW-1185">Reference proteome</keyword>
<dbReference type="OrthoDB" id="5295945at2"/>
<evidence type="ECO:0000313" key="13">
    <source>
        <dbReference type="Proteomes" id="UP000075806"/>
    </source>
</evidence>
<dbReference type="InterPro" id="IPR005248">
    <property type="entry name" value="NadD/NMNAT"/>
</dbReference>
<feature type="domain" description="Cytidyltransferase-like" evidence="11">
    <location>
        <begin position="6"/>
        <end position="162"/>
    </location>
</feature>
<dbReference type="GO" id="GO:0009435">
    <property type="term" value="P:NAD+ biosynthetic process"/>
    <property type="evidence" value="ECO:0007669"/>
    <property type="project" value="UniProtKB-UniRule"/>
</dbReference>
<evidence type="ECO:0000256" key="8">
    <source>
        <dbReference type="ARBA" id="ARBA00023027"/>
    </source>
</evidence>
<evidence type="ECO:0000256" key="3">
    <source>
        <dbReference type="ARBA" id="ARBA00022642"/>
    </source>
</evidence>
<dbReference type="Pfam" id="PF01467">
    <property type="entry name" value="CTP_transf_like"/>
    <property type="match status" value="1"/>
</dbReference>
<keyword evidence="8 10" id="KW-0520">NAD</keyword>
<keyword evidence="7 10" id="KW-0067">ATP-binding</keyword>
<dbReference type="Gene3D" id="3.40.50.620">
    <property type="entry name" value="HUPs"/>
    <property type="match status" value="1"/>
</dbReference>
<dbReference type="UniPathway" id="UPA00253">
    <property type="reaction ID" value="UER00332"/>
</dbReference>
<organism evidence="12 13">
    <name type="scientific">Alkalihalobacillus trypoxylicola</name>
    <dbReference type="NCBI Taxonomy" id="519424"/>
    <lineage>
        <taxon>Bacteria</taxon>
        <taxon>Bacillati</taxon>
        <taxon>Bacillota</taxon>
        <taxon>Bacilli</taxon>
        <taxon>Bacillales</taxon>
        <taxon>Bacillaceae</taxon>
        <taxon>Alkalihalobacillus</taxon>
    </lineage>
</organism>
<dbReference type="NCBIfam" id="TIGR00125">
    <property type="entry name" value="cyt_tran_rel"/>
    <property type="match status" value="1"/>
</dbReference>
<dbReference type="NCBIfam" id="NF000840">
    <property type="entry name" value="PRK00071.1-3"/>
    <property type="match status" value="1"/>
</dbReference>
<dbReference type="Proteomes" id="UP000075806">
    <property type="component" value="Unassembled WGS sequence"/>
</dbReference>
<protein>
    <recommendedName>
        <fullName evidence="10">Probable nicotinate-nucleotide adenylyltransferase</fullName>
        <ecNumber evidence="10">2.7.7.18</ecNumber>
    </recommendedName>
    <alternativeName>
        <fullName evidence="10">Deamido-NAD(+) diphosphorylase</fullName>
    </alternativeName>
    <alternativeName>
        <fullName evidence="10">Deamido-NAD(+) pyrophosphorylase</fullName>
    </alternativeName>
    <alternativeName>
        <fullName evidence="10">Nicotinate mononucleotide adenylyltransferase</fullName>
        <shortName evidence="10">NaMN adenylyltransferase</shortName>
    </alternativeName>
</protein>
<evidence type="ECO:0000259" key="11">
    <source>
        <dbReference type="Pfam" id="PF01467"/>
    </source>
</evidence>
<gene>
    <name evidence="10 12" type="primary">nadD</name>
    <name evidence="12" type="ORF">AZF04_04300</name>
</gene>
<dbReference type="PANTHER" id="PTHR39321:SF3">
    <property type="entry name" value="PHOSPHOPANTETHEINE ADENYLYLTRANSFERASE"/>
    <property type="match status" value="1"/>
</dbReference>
<dbReference type="NCBIfam" id="TIGR00482">
    <property type="entry name" value="nicotinate (nicotinamide) nucleotide adenylyltransferase"/>
    <property type="match status" value="1"/>
</dbReference>
<keyword evidence="6 10" id="KW-0547">Nucleotide-binding</keyword>
<evidence type="ECO:0000313" key="12">
    <source>
        <dbReference type="EMBL" id="KYG32000.1"/>
    </source>
</evidence>
<sequence>MKEIGLFGGTFDPPHIGHMIMAQEVLNQCHLDEIWFVPVHTPPHKKRESQTSNEDRLKMLEACVSDVENFFISTVEYERKGISYTFDTVKHLRSQFPDVKFYFIIGGDMIEQLSNWHQIEELKDMITFIGVHRPGSDVVKSENILQIKTIQIDVSSSLIRKRIKEGKPIKYLVPEQVERMIRKRGLYGEGAST</sequence>
<dbReference type="CDD" id="cd02165">
    <property type="entry name" value="NMNAT"/>
    <property type="match status" value="1"/>
</dbReference>
<comment type="caution">
    <text evidence="12">The sequence shown here is derived from an EMBL/GenBank/DDBJ whole genome shotgun (WGS) entry which is preliminary data.</text>
</comment>
<reference evidence="12" key="1">
    <citation type="submission" date="2016-02" db="EMBL/GenBank/DDBJ databases">
        <title>Genome sequence of Bacillus trypoxylicola KCTC 13244(T).</title>
        <authorList>
            <person name="Jeong H."/>
            <person name="Park S.-H."/>
            <person name="Choi S.-K."/>
        </authorList>
    </citation>
    <scope>NUCLEOTIDE SEQUENCE [LARGE SCALE GENOMIC DNA]</scope>
    <source>
        <strain evidence="12">KCTC 13244</strain>
    </source>
</reference>
<comment type="function">
    <text evidence="1 10">Catalyzes the reversible adenylation of nicotinate mononucleotide (NaMN) to nicotinic acid adenine dinucleotide (NaAD).</text>
</comment>
<dbReference type="GO" id="GO:0005524">
    <property type="term" value="F:ATP binding"/>
    <property type="evidence" value="ECO:0007669"/>
    <property type="project" value="UniProtKB-KW"/>
</dbReference>
<dbReference type="NCBIfam" id="NF000841">
    <property type="entry name" value="PRK00071.1-4"/>
    <property type="match status" value="1"/>
</dbReference>
<evidence type="ECO:0000256" key="2">
    <source>
        <dbReference type="ARBA" id="ARBA00005019"/>
    </source>
</evidence>
<dbReference type="STRING" id="519424.AZF04_04300"/>
<proteinExistence type="inferred from homology"/>
<dbReference type="GO" id="GO:0004515">
    <property type="term" value="F:nicotinate-nucleotide adenylyltransferase activity"/>
    <property type="evidence" value="ECO:0007669"/>
    <property type="project" value="UniProtKB-UniRule"/>
</dbReference>
<dbReference type="EMBL" id="LTAO01000012">
    <property type="protein sequence ID" value="KYG32000.1"/>
    <property type="molecule type" value="Genomic_DNA"/>
</dbReference>
<evidence type="ECO:0000256" key="1">
    <source>
        <dbReference type="ARBA" id="ARBA00002324"/>
    </source>
</evidence>
<evidence type="ECO:0000256" key="10">
    <source>
        <dbReference type="HAMAP-Rule" id="MF_00244"/>
    </source>
</evidence>
<dbReference type="InterPro" id="IPR004821">
    <property type="entry name" value="Cyt_trans-like"/>
</dbReference>
<comment type="pathway">
    <text evidence="2 10">Cofactor biosynthesis; NAD(+) biosynthesis; deamido-NAD(+) from nicotinate D-ribonucleotide: step 1/1.</text>
</comment>
<dbReference type="SUPFAM" id="SSF52374">
    <property type="entry name" value="Nucleotidylyl transferase"/>
    <property type="match status" value="1"/>
</dbReference>
<evidence type="ECO:0000256" key="7">
    <source>
        <dbReference type="ARBA" id="ARBA00022840"/>
    </source>
</evidence>
<evidence type="ECO:0000256" key="4">
    <source>
        <dbReference type="ARBA" id="ARBA00022679"/>
    </source>
</evidence>
<dbReference type="RefSeq" id="WP_045486068.1">
    <property type="nucleotide sequence ID" value="NZ_LTAO01000012.1"/>
</dbReference>